<comment type="similarity">
    <text evidence="1">Belongs to the dynein light chain Tctex-type family.</text>
</comment>
<evidence type="ECO:0000313" key="4">
    <source>
        <dbReference type="EMBL" id="VVC25858.1"/>
    </source>
</evidence>
<dbReference type="OrthoDB" id="10248487at2759"/>
<name>A0A5E4M3W9_9HEMI</name>
<keyword evidence="3" id="KW-0812">Transmembrane</keyword>
<gene>
    <name evidence="4" type="ORF">CINCED_3A004413</name>
</gene>
<dbReference type="Gene3D" id="3.30.1140.40">
    <property type="entry name" value="Tctex-1"/>
    <property type="match status" value="1"/>
</dbReference>
<dbReference type="Proteomes" id="UP000325440">
    <property type="component" value="Unassembled WGS sequence"/>
</dbReference>
<evidence type="ECO:0000256" key="3">
    <source>
        <dbReference type="SAM" id="Phobius"/>
    </source>
</evidence>
<dbReference type="GO" id="GO:0005868">
    <property type="term" value="C:cytoplasmic dynein complex"/>
    <property type="evidence" value="ECO:0007669"/>
    <property type="project" value="TreeGrafter"/>
</dbReference>
<keyword evidence="3" id="KW-1133">Transmembrane helix</keyword>
<feature type="transmembrane region" description="Helical" evidence="3">
    <location>
        <begin position="250"/>
        <end position="267"/>
    </location>
</feature>
<keyword evidence="3" id="KW-0472">Membrane</keyword>
<dbReference type="PANTHER" id="PTHR21255:SF7">
    <property type="entry name" value="DYNEIN LIGHT CHAIN TCTEX-TYPE PROTEIN 2B"/>
    <property type="match status" value="1"/>
</dbReference>
<proteinExistence type="inferred from homology"/>
<dbReference type="EMBL" id="CABPRJ010000021">
    <property type="protein sequence ID" value="VVC25858.1"/>
    <property type="molecule type" value="Genomic_DNA"/>
</dbReference>
<evidence type="ECO:0000313" key="5">
    <source>
        <dbReference type="Proteomes" id="UP000325440"/>
    </source>
</evidence>
<reference evidence="4 5" key="1">
    <citation type="submission" date="2019-08" db="EMBL/GenBank/DDBJ databases">
        <authorList>
            <person name="Alioto T."/>
            <person name="Alioto T."/>
            <person name="Gomez Garrido J."/>
        </authorList>
    </citation>
    <scope>NUCLEOTIDE SEQUENCE [LARGE SCALE GENOMIC DNA]</scope>
</reference>
<dbReference type="InterPro" id="IPR038586">
    <property type="entry name" value="Tctex-1-like_sf"/>
</dbReference>
<dbReference type="InterPro" id="IPR005334">
    <property type="entry name" value="Tctex-1-like"/>
</dbReference>
<dbReference type="Pfam" id="PF03645">
    <property type="entry name" value="Tctex-1"/>
    <property type="match status" value="1"/>
</dbReference>
<dbReference type="AlphaFoldDB" id="A0A5E4M3W9"/>
<keyword evidence="5" id="KW-1185">Reference proteome</keyword>
<dbReference type="PANTHER" id="PTHR21255">
    <property type="entry name" value="T-COMPLEX-ASSOCIATED-TESTIS-EXPRESSED 1/ DYNEIN LIGHT CHAIN"/>
    <property type="match status" value="1"/>
</dbReference>
<evidence type="ECO:0000256" key="1">
    <source>
        <dbReference type="ARBA" id="ARBA00005361"/>
    </source>
</evidence>
<dbReference type="GO" id="GO:0007018">
    <property type="term" value="P:microtubule-based movement"/>
    <property type="evidence" value="ECO:0007669"/>
    <property type="project" value="TreeGrafter"/>
</dbReference>
<protein>
    <submittedName>
        <fullName evidence="4">Tctex-1</fullName>
    </submittedName>
</protein>
<evidence type="ECO:0000256" key="2">
    <source>
        <dbReference type="SAM" id="MobiDB-lite"/>
    </source>
</evidence>
<accession>A0A5E4M3W9</accession>
<dbReference type="GO" id="GO:0045505">
    <property type="term" value="F:dynein intermediate chain binding"/>
    <property type="evidence" value="ECO:0007669"/>
    <property type="project" value="TreeGrafter"/>
</dbReference>
<dbReference type="CDD" id="cd21451">
    <property type="entry name" value="DLC-like_TCTEX1D"/>
    <property type="match status" value="1"/>
</dbReference>
<sequence length="268" mass="30980">MSTRLSDEQIQEEAGGLSTYLAESDTDNIIEEQSMVENRDLSEEQIKGKPEINKSLSIILSIHQEEIEIDEQNIPEQEQQDKNGSASVISTHLAESDIENMEDENISGQKISLNYDRTQNEALKGSILSFHPELSNEAEDEENLIEEKFINYQNTYRMQSKKPFNKLTVLTLVNEEINNKFNEETKYDPIAAPKICVAMADSIMNSIYNMNFDRYKIIVTVEIVGKKRQGIYSEIRFLRDQKKDKYVKRLFENVNFIVIVIVVGLYYE</sequence>
<organism evidence="4 5">
    <name type="scientific">Cinara cedri</name>
    <dbReference type="NCBI Taxonomy" id="506608"/>
    <lineage>
        <taxon>Eukaryota</taxon>
        <taxon>Metazoa</taxon>
        <taxon>Ecdysozoa</taxon>
        <taxon>Arthropoda</taxon>
        <taxon>Hexapoda</taxon>
        <taxon>Insecta</taxon>
        <taxon>Pterygota</taxon>
        <taxon>Neoptera</taxon>
        <taxon>Paraneoptera</taxon>
        <taxon>Hemiptera</taxon>
        <taxon>Sternorrhyncha</taxon>
        <taxon>Aphidomorpha</taxon>
        <taxon>Aphidoidea</taxon>
        <taxon>Aphididae</taxon>
        <taxon>Lachninae</taxon>
        <taxon>Cinara</taxon>
    </lineage>
</organism>
<feature type="region of interest" description="Disordered" evidence="2">
    <location>
        <begin position="1"/>
        <end position="24"/>
    </location>
</feature>
<dbReference type="GO" id="GO:0005737">
    <property type="term" value="C:cytoplasm"/>
    <property type="evidence" value="ECO:0007669"/>
    <property type="project" value="TreeGrafter"/>
</dbReference>